<dbReference type="EMBL" id="AXCJ01000001">
    <property type="protein sequence ID" value="ETO91810.1"/>
    <property type="molecule type" value="Genomic_DNA"/>
</dbReference>
<accession>W2V139</accession>
<keyword evidence="3" id="KW-1185">Reference proteome</keyword>
<name>W2V139_9RICK</name>
<sequence length="189" mass="21373">MFYIFIILLITSCSPTVIVGGAFGLTAISIVQDVPDQKISVIQDVTKDSIVKNIDYIFLENNIKNIEYYVLNNIVFLKGNVITIEERLNISMLVWKVKGVLNIINNIDVLNKKDSYRNDEFLNMKIRATLDVISSLYSIYYTETVDGIVYLMGISKGKDDLNKTINVLKEIGGVKNVISFVILDISDYD</sequence>
<dbReference type="InterPro" id="IPR007055">
    <property type="entry name" value="BON_dom"/>
</dbReference>
<gene>
    <name evidence="2" type="ORF">P857_988</name>
</gene>
<organism evidence="2 3">
    <name type="scientific">Candidatus Xenolissoclinum pacificiensis L6</name>
    <dbReference type="NCBI Taxonomy" id="1401685"/>
    <lineage>
        <taxon>Bacteria</taxon>
        <taxon>Pseudomonadati</taxon>
        <taxon>Pseudomonadota</taxon>
        <taxon>Alphaproteobacteria</taxon>
        <taxon>Rickettsiales</taxon>
        <taxon>Anaplasmataceae</taxon>
        <taxon>Candidatus Xenolissoclinum</taxon>
    </lineage>
</organism>
<evidence type="ECO:0000259" key="1">
    <source>
        <dbReference type="Pfam" id="PF04972"/>
    </source>
</evidence>
<dbReference type="Pfam" id="PF04972">
    <property type="entry name" value="BON"/>
    <property type="match status" value="2"/>
</dbReference>
<dbReference type="STRING" id="1401685.P857_988"/>
<feature type="domain" description="BON" evidence="1">
    <location>
        <begin position="62"/>
        <end position="110"/>
    </location>
</feature>
<proteinExistence type="predicted"/>
<evidence type="ECO:0000313" key="2">
    <source>
        <dbReference type="EMBL" id="ETO91810.1"/>
    </source>
</evidence>
<dbReference type="Gene3D" id="3.30.1340.30">
    <property type="match status" value="1"/>
</dbReference>
<protein>
    <recommendedName>
        <fullName evidence="1">BON domain-containing protein</fullName>
    </recommendedName>
</protein>
<dbReference type="Proteomes" id="UP000018951">
    <property type="component" value="Unassembled WGS sequence"/>
</dbReference>
<evidence type="ECO:0000313" key="3">
    <source>
        <dbReference type="Proteomes" id="UP000018951"/>
    </source>
</evidence>
<feature type="domain" description="BON" evidence="1">
    <location>
        <begin position="143"/>
        <end position="179"/>
    </location>
</feature>
<comment type="caution">
    <text evidence="2">The sequence shown here is derived from an EMBL/GenBank/DDBJ whole genome shotgun (WGS) entry which is preliminary data.</text>
</comment>
<dbReference type="AlphaFoldDB" id="W2V139"/>
<reference evidence="2 3" key="1">
    <citation type="journal article" date="2013" name="PLoS ONE">
        <title>Bacterial endosymbiosis in a chordate host: long-term co-evolution and conservation of secondary metabolism.</title>
        <authorList>
            <person name="Kwan J.C."/>
            <person name="Schmidt E.W."/>
        </authorList>
    </citation>
    <scope>NUCLEOTIDE SEQUENCE [LARGE SCALE GENOMIC DNA]</scope>
    <source>
        <strain evidence="3">L6</strain>
    </source>
</reference>